<proteinExistence type="predicted"/>
<sequence length="105" mass="11293">MASQKDMRRPDLGTVSLRLPSFASIQMKIRPLAKAMYTIADQSLDSCPIRRPASAKGSRAVEHVGKHNAYGCDVYAKPNDGLVKTTFSHCAITSKPSCAGIRADG</sequence>
<evidence type="ECO:0000313" key="1">
    <source>
        <dbReference type="EMBL" id="PGH26685.1"/>
    </source>
</evidence>
<comment type="caution">
    <text evidence="1">The sequence shown here is derived from an EMBL/GenBank/DDBJ whole genome shotgun (WGS) entry which is preliminary data.</text>
</comment>
<dbReference type="EMBL" id="PDNA01000014">
    <property type="protein sequence ID" value="PGH26685.1"/>
    <property type="molecule type" value="Genomic_DNA"/>
</dbReference>
<reference evidence="1 2" key="1">
    <citation type="submission" date="2017-10" db="EMBL/GenBank/DDBJ databases">
        <title>Comparative genomics in systemic dimorphic fungi from Ajellomycetaceae.</title>
        <authorList>
            <person name="Munoz J.F."/>
            <person name="Mcewen J.G."/>
            <person name="Clay O.K."/>
            <person name="Cuomo C.A."/>
        </authorList>
    </citation>
    <scope>NUCLEOTIDE SEQUENCE [LARGE SCALE GENOMIC DNA]</scope>
    <source>
        <strain evidence="1 2">UAMH7299</strain>
    </source>
</reference>
<gene>
    <name evidence="1" type="ORF">AJ80_01631</name>
</gene>
<accession>A0A2B7YZC5</accession>
<name>A0A2B7YZC5_POLH7</name>
<dbReference type="AlphaFoldDB" id="A0A2B7YZC5"/>
<protein>
    <submittedName>
        <fullName evidence="1">Uncharacterized protein</fullName>
    </submittedName>
</protein>
<evidence type="ECO:0000313" key="2">
    <source>
        <dbReference type="Proteomes" id="UP000224634"/>
    </source>
</evidence>
<dbReference type="Proteomes" id="UP000224634">
    <property type="component" value="Unassembled WGS sequence"/>
</dbReference>
<organism evidence="1 2">
    <name type="scientific">Polytolypa hystricis (strain UAMH7299)</name>
    <dbReference type="NCBI Taxonomy" id="1447883"/>
    <lineage>
        <taxon>Eukaryota</taxon>
        <taxon>Fungi</taxon>
        <taxon>Dikarya</taxon>
        <taxon>Ascomycota</taxon>
        <taxon>Pezizomycotina</taxon>
        <taxon>Eurotiomycetes</taxon>
        <taxon>Eurotiomycetidae</taxon>
        <taxon>Onygenales</taxon>
        <taxon>Onygenales incertae sedis</taxon>
        <taxon>Polytolypa</taxon>
    </lineage>
</organism>
<keyword evidence="2" id="KW-1185">Reference proteome</keyword>